<name>A0A1C4G7U7_9BACT</name>
<dbReference type="OrthoDB" id="1076994at2"/>
<dbReference type="STRING" id="1335309.GA0116948_1285"/>
<dbReference type="AlphaFoldDB" id="A0A1C4G7U7"/>
<evidence type="ECO:0000313" key="1">
    <source>
        <dbReference type="EMBL" id="SCC64232.1"/>
    </source>
</evidence>
<gene>
    <name evidence="1" type="ORF">GA0116948_1285</name>
</gene>
<keyword evidence="2" id="KW-1185">Reference proteome</keyword>
<protein>
    <submittedName>
        <fullName evidence="1">Uncharacterized protein</fullName>
    </submittedName>
</protein>
<evidence type="ECO:0000313" key="2">
    <source>
        <dbReference type="Proteomes" id="UP000242818"/>
    </source>
</evidence>
<organism evidence="1 2">
    <name type="scientific">Chitinophaga costaii</name>
    <dbReference type="NCBI Taxonomy" id="1335309"/>
    <lineage>
        <taxon>Bacteria</taxon>
        <taxon>Pseudomonadati</taxon>
        <taxon>Bacteroidota</taxon>
        <taxon>Chitinophagia</taxon>
        <taxon>Chitinophagales</taxon>
        <taxon>Chitinophagaceae</taxon>
        <taxon>Chitinophaga</taxon>
    </lineage>
</organism>
<dbReference type="Proteomes" id="UP000242818">
    <property type="component" value="Unassembled WGS sequence"/>
</dbReference>
<sequence length="151" mass="17133">MNDIICRMTFSVYAFLLLGCSAPTPTRQEIVGKWAGNGGASVTIMEDGTFTGKHFPFKKFFPPSFIKPQDAARTEFDCGGTWVIKYENPYWKVILDFKTSSVPGYLCNTSLLIGGENGVLENRPPWYLYYWLEEEGGARFRFLKVPNPKTH</sequence>
<dbReference type="EMBL" id="FMAR01000028">
    <property type="protein sequence ID" value="SCC64232.1"/>
    <property type="molecule type" value="Genomic_DNA"/>
</dbReference>
<dbReference type="PROSITE" id="PS51257">
    <property type="entry name" value="PROKAR_LIPOPROTEIN"/>
    <property type="match status" value="1"/>
</dbReference>
<reference evidence="1 2" key="1">
    <citation type="submission" date="2016-08" db="EMBL/GenBank/DDBJ databases">
        <authorList>
            <person name="Seilhamer J.J."/>
        </authorList>
    </citation>
    <scope>NUCLEOTIDE SEQUENCE [LARGE SCALE GENOMIC DNA]</scope>
    <source>
        <strain evidence="1 2">A37T2</strain>
    </source>
</reference>
<accession>A0A1C4G7U7</accession>
<proteinExistence type="predicted"/>
<dbReference type="RefSeq" id="WP_089715693.1">
    <property type="nucleotide sequence ID" value="NZ_FMAR01000028.1"/>
</dbReference>